<gene>
    <name evidence="3" type="ORF">BP5553_09263</name>
</gene>
<reference evidence="3 4" key="1">
    <citation type="journal article" date="2018" name="IMA Fungus">
        <title>IMA Genome-F 9: Draft genome sequence of Annulohypoxylon stygium, Aspergillus mulundensis, Berkeleyomyces basicola (syn. Thielaviopsis basicola), Ceratocystis smalleyi, two Cercospora beticola strains, Coleophoma cylindrospora, Fusarium fracticaudum, Phialophora cf. hyalina, and Morchella septimelata.</title>
        <authorList>
            <person name="Wingfield B.D."/>
            <person name="Bills G.F."/>
            <person name="Dong Y."/>
            <person name="Huang W."/>
            <person name="Nel W.J."/>
            <person name="Swalarsk-Parry B.S."/>
            <person name="Vaghefi N."/>
            <person name="Wilken P.M."/>
            <person name="An Z."/>
            <person name="de Beer Z.W."/>
            <person name="De Vos L."/>
            <person name="Chen L."/>
            <person name="Duong T.A."/>
            <person name="Gao Y."/>
            <person name="Hammerbacher A."/>
            <person name="Kikkert J.R."/>
            <person name="Li Y."/>
            <person name="Li H."/>
            <person name="Li K."/>
            <person name="Li Q."/>
            <person name="Liu X."/>
            <person name="Ma X."/>
            <person name="Naidoo K."/>
            <person name="Pethybridge S.J."/>
            <person name="Sun J."/>
            <person name="Steenkamp E.T."/>
            <person name="van der Nest M.A."/>
            <person name="van Wyk S."/>
            <person name="Wingfield M.J."/>
            <person name="Xiong C."/>
            <person name="Yue Q."/>
            <person name="Zhang X."/>
        </authorList>
    </citation>
    <scope>NUCLEOTIDE SEQUENCE [LARGE SCALE GENOMIC DNA]</scope>
    <source>
        <strain evidence="3 4">BP 5553</strain>
    </source>
</reference>
<evidence type="ECO:0000313" key="4">
    <source>
        <dbReference type="Proteomes" id="UP000254866"/>
    </source>
</evidence>
<dbReference type="RefSeq" id="XP_031865793.1">
    <property type="nucleotide sequence ID" value="XM_032017886.1"/>
</dbReference>
<comment type="caution">
    <text evidence="3">The sequence shown here is derived from an EMBL/GenBank/DDBJ whole genome shotgun (WGS) entry which is preliminary data.</text>
</comment>
<organism evidence="3 4">
    <name type="scientific">Venustampulla echinocandica</name>
    <dbReference type="NCBI Taxonomy" id="2656787"/>
    <lineage>
        <taxon>Eukaryota</taxon>
        <taxon>Fungi</taxon>
        <taxon>Dikarya</taxon>
        <taxon>Ascomycota</taxon>
        <taxon>Pezizomycotina</taxon>
        <taxon>Leotiomycetes</taxon>
        <taxon>Helotiales</taxon>
        <taxon>Pleuroascaceae</taxon>
        <taxon>Venustampulla</taxon>
    </lineage>
</organism>
<dbReference type="Pfam" id="PF11905">
    <property type="entry name" value="DUF3425"/>
    <property type="match status" value="1"/>
</dbReference>
<evidence type="ECO:0000313" key="3">
    <source>
        <dbReference type="EMBL" id="RDL31861.1"/>
    </source>
</evidence>
<dbReference type="InterPro" id="IPR054464">
    <property type="entry name" value="ULD_fung"/>
</dbReference>
<feature type="domain" description="Ubiquitin-like" evidence="2">
    <location>
        <begin position="252"/>
        <end position="334"/>
    </location>
</feature>
<feature type="region of interest" description="Disordered" evidence="1">
    <location>
        <begin position="776"/>
        <end position="798"/>
    </location>
</feature>
<dbReference type="Proteomes" id="UP000254866">
    <property type="component" value="Unassembled WGS sequence"/>
</dbReference>
<evidence type="ECO:0000256" key="1">
    <source>
        <dbReference type="SAM" id="MobiDB-lite"/>
    </source>
</evidence>
<dbReference type="AlphaFoldDB" id="A0A370TC91"/>
<dbReference type="Pfam" id="PF22893">
    <property type="entry name" value="ULD_2"/>
    <property type="match status" value="1"/>
</dbReference>
<evidence type="ECO:0000259" key="2">
    <source>
        <dbReference type="Pfam" id="PF22893"/>
    </source>
</evidence>
<dbReference type="PANTHER" id="PTHR38886">
    <property type="entry name" value="SESA DOMAIN-CONTAINING PROTEIN"/>
    <property type="match status" value="1"/>
</dbReference>
<dbReference type="EMBL" id="NPIC01000011">
    <property type="protein sequence ID" value="RDL31861.1"/>
    <property type="molecule type" value="Genomic_DNA"/>
</dbReference>
<dbReference type="GeneID" id="43602112"/>
<name>A0A370TC91_9HELO</name>
<protein>
    <recommendedName>
        <fullName evidence="2">Ubiquitin-like domain-containing protein</fullName>
    </recommendedName>
</protein>
<dbReference type="InterPro" id="IPR021833">
    <property type="entry name" value="DUF3425"/>
</dbReference>
<dbReference type="OrthoDB" id="3045089at2759"/>
<accession>A0A370TC91</accession>
<sequence length="798" mass="90199">MPVPFGISVGDCIAVSILIKDAIKAIDSIHGSASEYQSVIRELWALDRALLEVVSLAESFETTVELNALSHTARRIAEQCRVCIVRFLDKIRKYEGSLREGGTRNKVRDGWKKVTWGLGMKGDLESFRAEVNAFCSAINMLLITASVSLTKLNDKNLGKRMEDANRSQESTAGEQMVILGQMKVAIDKHTSALQVQQRTTTSLAERMKYLLTLGTELKSFMTRIWTLSFQSYKILIELQTRVPPEFEPCWIQEPLILTDALGRTAPLHLELINNWDVLEAVLDARFKNLPGESKVKQREYALQDRISNRDVKRNDTFESSFLPGRKLDMSIVFTKRISSGNSCPSCKMESNEATSETRICSGCGMWFQRIEEIVEDPVVELQHASQTRPFNTSLYASADPDQEEAIVLESSIPCSSRKRKSSVVIVEDDISLFKRVRLLQRKYVGKVGSLHPGQNQPSVYAWQISTKLKAPSTYVDNLMFQVIHTQRHLSVTKSLTGDEIIGPSVPSVYMLFNQPGPSTRNPSTLTEMMECYATLLSARGFCLIPEKLSSFMCMYRFVQWQISPSYEAYQALHNWQVPEPSQLTIPHPAWMDLPPWGSFRDRVVRNQERYDNVEFQYDYATNLSVNFPHDPMKALVFKDGQIVISPMLETHLSDISNMSMQKPFAVKYPELHDLQHVRPNLAAWPKPVLYTYTKRFKTNDAMLQHQRDSPRHIDTPQVPQRTLNPHELVQRLSLQDEETNHCFIPFSGGGLTTPFAVPSLVPEQVTAGEIDVAKGTKKKRKKTGKGNILKMGPGGGST</sequence>
<keyword evidence="4" id="KW-1185">Reference proteome</keyword>
<dbReference type="PANTHER" id="PTHR38886:SF1">
    <property type="entry name" value="NACHT-NTPASE AND P-LOOP NTPASES N-TERMINAL DOMAIN-CONTAINING PROTEIN"/>
    <property type="match status" value="1"/>
</dbReference>
<proteinExistence type="predicted"/>